<dbReference type="PhylomeDB" id="Q19406"/>
<accession>Q19406</accession>
<dbReference type="InParanoid" id="Q19406"/>
<sequence>MLSKLFISLCVVAVVVAKKGNNTQGGHGGPGGPGGPGGHGGHGGQPPPPFLQNVTDDARKAFFDIVINGNLTQAQIDTETSAWASTYGVLDIYNEFQQNKTAFDAEIRTNITSVIGNLANVNTQLNSIFSNKDQTHDQVKTAIDGVRQNYPVEVDTLMHLAHPGPPHGGPGGPGGPGGRGGRGGHGGPGGNDSSNSTASTKTSKKNKKNSSSR</sequence>
<dbReference type="SMR" id="Q19406"/>
<feature type="compositionally biased region" description="Gly residues" evidence="1">
    <location>
        <begin position="23"/>
        <end position="44"/>
    </location>
</feature>
<dbReference type="OrthoDB" id="5867022at2759"/>
<dbReference type="KEGG" id="cel:CELE_F13E9.8"/>
<keyword evidence="5" id="KW-1185">Reference proteome</keyword>
<evidence type="ECO:0000259" key="3">
    <source>
        <dbReference type="Pfam" id="PF02520"/>
    </source>
</evidence>
<dbReference type="FunCoup" id="Q19406">
    <property type="interactions" value="141"/>
</dbReference>
<feature type="chain" id="PRO_5004187128" evidence="2">
    <location>
        <begin position="18"/>
        <end position="213"/>
    </location>
</feature>
<dbReference type="EMBL" id="BX284604">
    <property type="protein sequence ID" value="CAA93404.4"/>
    <property type="molecule type" value="Genomic_DNA"/>
</dbReference>
<dbReference type="Bgee" id="WBGene00008757">
    <property type="expression patterns" value="Expressed in larva"/>
</dbReference>
<dbReference type="AGR" id="WB:WBGene00008757"/>
<dbReference type="InterPro" id="IPR003677">
    <property type="entry name" value="ANIS5_cation-bd"/>
</dbReference>
<evidence type="ECO:0000256" key="2">
    <source>
        <dbReference type="SAM" id="SignalP"/>
    </source>
</evidence>
<dbReference type="WormBase" id="F13E9.8">
    <property type="protein sequence ID" value="CE44853"/>
    <property type="gene ID" value="WBGene00008757"/>
    <property type="gene designation" value="srlf-14"/>
</dbReference>
<reference evidence="4 5" key="1">
    <citation type="journal article" date="1998" name="Science">
        <title>Genome sequence of the nematode C. elegans: a platform for investigating biology.</title>
        <authorList>
            <consortium name="The C. elegans sequencing consortium"/>
            <person name="Sulson J.E."/>
            <person name="Waterston R."/>
        </authorList>
    </citation>
    <scope>NUCLEOTIDE SEQUENCE [LARGE SCALE GENOMIC DNA]</scope>
    <source>
        <strain evidence="4 5">Bristol N2</strain>
    </source>
</reference>
<organism evidence="4 5">
    <name type="scientific">Caenorhabditis elegans</name>
    <dbReference type="NCBI Taxonomy" id="6239"/>
    <lineage>
        <taxon>Eukaryota</taxon>
        <taxon>Metazoa</taxon>
        <taxon>Ecdysozoa</taxon>
        <taxon>Nematoda</taxon>
        <taxon>Chromadorea</taxon>
        <taxon>Rhabditida</taxon>
        <taxon>Rhabditina</taxon>
        <taxon>Rhabditomorpha</taxon>
        <taxon>Rhabditoidea</taxon>
        <taxon>Rhabditidae</taxon>
        <taxon>Peloderinae</taxon>
        <taxon>Caenorhabditis</taxon>
    </lineage>
</organism>
<dbReference type="AlphaFoldDB" id="Q19406"/>
<dbReference type="HOGENOM" id="CLU_084863_0_0_1"/>
<dbReference type="PaxDb" id="6239-F13E9.8"/>
<keyword evidence="2" id="KW-0732">Signal</keyword>
<dbReference type="InterPro" id="IPR052823">
    <property type="entry name" value="SXP/RAL-2_related"/>
</dbReference>
<dbReference type="RefSeq" id="NP_502023.3">
    <property type="nucleotide sequence ID" value="NM_069622.4"/>
</dbReference>
<feature type="compositionally biased region" description="Basic residues" evidence="1">
    <location>
        <begin position="202"/>
        <end position="213"/>
    </location>
</feature>
<dbReference type="CTD" id="184426"/>
<feature type="domain" description="SXP/RAL-2 family protein Ani s 5-like cation-binding" evidence="3">
    <location>
        <begin position="58"/>
        <end position="162"/>
    </location>
</feature>
<dbReference type="GeneID" id="184426"/>
<protein>
    <submittedName>
        <fullName evidence="4">SXP/RAL-2 family protein Ani s 5-like cation-binding domain-containing protein</fullName>
    </submittedName>
</protein>
<dbReference type="UCSC" id="F13E9.8">
    <property type="organism name" value="c. elegans"/>
</dbReference>
<proteinExistence type="predicted"/>
<gene>
    <name evidence="4 6" type="primary">srlf-14</name>
    <name evidence="4" type="ORF">CELE_F13E9.8</name>
    <name evidence="6" type="ORF">F13E9.8</name>
</gene>
<name>Q19406_CAEEL</name>
<feature type="region of interest" description="Disordered" evidence="1">
    <location>
        <begin position="158"/>
        <end position="213"/>
    </location>
</feature>
<dbReference type="Pfam" id="PF02520">
    <property type="entry name" value="ANIS5_cation-bd"/>
    <property type="match status" value="1"/>
</dbReference>
<feature type="region of interest" description="Disordered" evidence="1">
    <location>
        <begin position="21"/>
        <end position="51"/>
    </location>
</feature>
<dbReference type="Proteomes" id="UP000001940">
    <property type="component" value="Chromosome IV"/>
</dbReference>
<feature type="signal peptide" evidence="2">
    <location>
        <begin position="1"/>
        <end position="17"/>
    </location>
</feature>
<dbReference type="PANTHER" id="PTHR21593">
    <property type="entry name" value="PRION-LIKE- Q/N-RICH -DOMAIN-BEARING PROTEIN PROTEIN"/>
    <property type="match status" value="1"/>
</dbReference>
<dbReference type="OMA" id="QYTIVIL"/>
<dbReference type="eggNOG" id="ENOG502SX8M">
    <property type="taxonomic scope" value="Eukaryota"/>
</dbReference>
<evidence type="ECO:0000313" key="4">
    <source>
        <dbReference type="EMBL" id="CAA93404.4"/>
    </source>
</evidence>
<feature type="compositionally biased region" description="Gly residues" evidence="1">
    <location>
        <begin position="169"/>
        <end position="190"/>
    </location>
</feature>
<dbReference type="PANTHER" id="PTHR21593:SF40">
    <property type="entry name" value="SXP_RAL-2 FAMILY PROTEIN ANI S 5-LIKE CATION-BINDING DOMAIN-CONTAINING PROTEIN"/>
    <property type="match status" value="1"/>
</dbReference>
<evidence type="ECO:0000256" key="1">
    <source>
        <dbReference type="SAM" id="MobiDB-lite"/>
    </source>
</evidence>
<evidence type="ECO:0000313" key="5">
    <source>
        <dbReference type="Proteomes" id="UP000001940"/>
    </source>
</evidence>
<evidence type="ECO:0000313" key="6">
    <source>
        <dbReference type="WormBase" id="F13E9.8"/>
    </source>
</evidence>